<gene>
    <name evidence="4" type="ORF">A8C32_05200</name>
</gene>
<dbReference type="Gene3D" id="3.10.50.10">
    <property type="match status" value="1"/>
</dbReference>
<organism evidence="4 5">
    <name type="scientific">Flavivirga aquatica</name>
    <dbReference type="NCBI Taxonomy" id="1849968"/>
    <lineage>
        <taxon>Bacteria</taxon>
        <taxon>Pseudomonadati</taxon>
        <taxon>Bacteroidota</taxon>
        <taxon>Flavobacteriia</taxon>
        <taxon>Flavobacteriales</taxon>
        <taxon>Flavobacteriaceae</taxon>
        <taxon>Flavivirga</taxon>
    </lineage>
</organism>
<dbReference type="SUPFAM" id="SSF51445">
    <property type="entry name" value="(Trans)glycosidases"/>
    <property type="match status" value="1"/>
</dbReference>
<dbReference type="GO" id="GO:0005975">
    <property type="term" value="P:carbohydrate metabolic process"/>
    <property type="evidence" value="ECO:0007669"/>
    <property type="project" value="InterPro"/>
</dbReference>
<feature type="transmembrane region" description="Helical" evidence="2">
    <location>
        <begin position="514"/>
        <end position="537"/>
    </location>
</feature>
<dbReference type="STRING" id="1849968.A8C32_05200"/>
<feature type="transmembrane region" description="Helical" evidence="2">
    <location>
        <begin position="574"/>
        <end position="592"/>
    </location>
</feature>
<keyword evidence="5" id="KW-1185">Reference proteome</keyword>
<proteinExistence type="predicted"/>
<dbReference type="Gene3D" id="3.20.20.80">
    <property type="entry name" value="Glycosidases"/>
    <property type="match status" value="1"/>
</dbReference>
<dbReference type="EMBL" id="MDJD01000054">
    <property type="protein sequence ID" value="OEJ98597.1"/>
    <property type="molecule type" value="Genomic_DNA"/>
</dbReference>
<dbReference type="Pfam" id="PF00704">
    <property type="entry name" value="Glyco_hydro_18"/>
    <property type="match status" value="1"/>
</dbReference>
<keyword evidence="2" id="KW-0812">Transmembrane</keyword>
<dbReference type="PANTHER" id="PTHR46066:SF2">
    <property type="entry name" value="CHITINASE DOMAIN-CONTAINING PROTEIN 1"/>
    <property type="match status" value="1"/>
</dbReference>
<protein>
    <recommendedName>
        <fullName evidence="3">GH18 domain-containing protein</fullName>
    </recommendedName>
</protein>
<dbReference type="PROSITE" id="PS51910">
    <property type="entry name" value="GH18_2"/>
    <property type="match status" value="1"/>
</dbReference>
<accession>A0A1E5SHI8</accession>
<dbReference type="InterPro" id="IPR011583">
    <property type="entry name" value="Chitinase_II/V-like_cat"/>
</dbReference>
<evidence type="ECO:0000256" key="1">
    <source>
        <dbReference type="SAM" id="MobiDB-lite"/>
    </source>
</evidence>
<feature type="region of interest" description="Disordered" evidence="1">
    <location>
        <begin position="457"/>
        <end position="476"/>
    </location>
</feature>
<evidence type="ECO:0000259" key="3">
    <source>
        <dbReference type="PROSITE" id="PS51910"/>
    </source>
</evidence>
<dbReference type="Proteomes" id="UP000095713">
    <property type="component" value="Unassembled WGS sequence"/>
</dbReference>
<keyword evidence="2" id="KW-1133">Transmembrane helix</keyword>
<feature type="transmembrane region" description="Helical" evidence="2">
    <location>
        <begin position="549"/>
        <end position="568"/>
    </location>
</feature>
<dbReference type="InterPro" id="IPR029070">
    <property type="entry name" value="Chitinase_insertion_sf"/>
</dbReference>
<sequence>MYKITIFQSYKLILTQPNLVNYKSVFLIVFMCFVVQQNMYSSSITKDYSPLQDTTKTFKKEKKVAKFLKNIFNHNDSTKQARKFIHQHHKILKKNKAPTFATNVDSIISNRFKTPKDFELDYEIFGWYPYWEKDYYKQINFSLLSTVAYFSYEVDPKTGQAITIHDWETTALIDSVQKQTNKRILLTVSNFGEKNNRVFLKNADATDTLISNLISLISKRKGDGVCIDFEGVMKNEKSAYTSFLLTLSNRLKKANKNYKIYVTLPSVNWSKAIDFKAINQAVDRFVIMGYDYYGQGSTVAGPVAPLKSGTTWEPYNLTSSVDYYINNDIASSKIILALPTYGSLWETKNLDLKSKVKKYIGARTYSYIKKNIDKNEAIYIDPTSKSAYSTYKVKGDKTQYRQCWFENDSSFVFKTQLIKEKKLKGLGLWALGYDKGYNDIWEVISKELGKPLKESNSNDLVNADGSPVDGEKANSEKSTSIVSSIVNTLGLKDPSSKINKVEKKLVTVTNYKTVLLYTMSFILFFACLGFIIAMLYPNTRAGFFNNASLKAYYVTIILVFAVIVFRMLKWIDNSIVMLIIGFLLGAYAYYLANKKIEKKQKDLP</sequence>
<dbReference type="GO" id="GO:0008061">
    <property type="term" value="F:chitin binding"/>
    <property type="evidence" value="ECO:0007669"/>
    <property type="project" value="InterPro"/>
</dbReference>
<dbReference type="InterPro" id="IPR017853">
    <property type="entry name" value="GH"/>
</dbReference>
<reference evidence="4 5" key="1">
    <citation type="submission" date="2016-05" db="EMBL/GenBank/DDBJ databases">
        <title>Draft Genome Sequence of Algibacter sp. Strain SK-16 Isolated from the Surface Water of Aburatsubo Inlet.</title>
        <authorList>
            <person name="Wong S.-K."/>
            <person name="Yoshizawa S."/>
            <person name="Nakajima Y."/>
            <person name="Ogura Y."/>
            <person name="Tetsuya H."/>
            <person name="Hamasaki K."/>
        </authorList>
    </citation>
    <scope>NUCLEOTIDE SEQUENCE [LARGE SCALE GENOMIC DNA]</scope>
    <source>
        <strain evidence="4 5">SK-16</strain>
    </source>
</reference>
<evidence type="ECO:0000313" key="5">
    <source>
        <dbReference type="Proteomes" id="UP000095713"/>
    </source>
</evidence>
<keyword evidence="2" id="KW-0472">Membrane</keyword>
<feature type="domain" description="GH18" evidence="3">
    <location>
        <begin position="122"/>
        <end position="451"/>
    </location>
</feature>
<dbReference type="PANTHER" id="PTHR46066">
    <property type="entry name" value="CHITINASE DOMAIN-CONTAINING PROTEIN 1 FAMILY MEMBER"/>
    <property type="match status" value="1"/>
</dbReference>
<dbReference type="AlphaFoldDB" id="A0A1E5SHI8"/>
<evidence type="ECO:0000313" key="4">
    <source>
        <dbReference type="EMBL" id="OEJ98597.1"/>
    </source>
</evidence>
<evidence type="ECO:0000256" key="2">
    <source>
        <dbReference type="SAM" id="Phobius"/>
    </source>
</evidence>
<comment type="caution">
    <text evidence="4">The sequence shown here is derived from an EMBL/GenBank/DDBJ whole genome shotgun (WGS) entry which is preliminary data.</text>
</comment>
<name>A0A1E5SHI8_9FLAO</name>
<dbReference type="InterPro" id="IPR001223">
    <property type="entry name" value="Glyco_hydro18_cat"/>
</dbReference>
<dbReference type="SMART" id="SM00636">
    <property type="entry name" value="Glyco_18"/>
    <property type="match status" value="1"/>
</dbReference>